<evidence type="ECO:0000256" key="6">
    <source>
        <dbReference type="ARBA" id="ARBA00023136"/>
    </source>
</evidence>
<accession>A0A160HKU6</accession>
<feature type="transmembrane region" description="Helical" evidence="9">
    <location>
        <begin position="369"/>
        <end position="390"/>
    </location>
</feature>
<dbReference type="NCBIfam" id="TIGR00879">
    <property type="entry name" value="SP"/>
    <property type="match status" value="1"/>
</dbReference>
<feature type="domain" description="Major facilitator superfamily (MFS) profile" evidence="10">
    <location>
        <begin position="113"/>
        <end position="556"/>
    </location>
</feature>
<feature type="transmembrane region" description="Helical" evidence="9">
    <location>
        <begin position="185"/>
        <end position="203"/>
    </location>
</feature>
<dbReference type="GO" id="GO:0015798">
    <property type="term" value="P:myo-inositol transport"/>
    <property type="evidence" value="ECO:0007669"/>
    <property type="project" value="UniProtKB-ARBA"/>
</dbReference>
<dbReference type="PRINTS" id="PR00171">
    <property type="entry name" value="SUGRTRNSPORT"/>
</dbReference>
<evidence type="ECO:0000256" key="3">
    <source>
        <dbReference type="ARBA" id="ARBA00022448"/>
    </source>
</evidence>
<evidence type="ECO:0000256" key="9">
    <source>
        <dbReference type="SAM" id="Phobius"/>
    </source>
</evidence>
<protein>
    <submittedName>
        <fullName evidence="11">Major facilitator superfamily</fullName>
    </submittedName>
</protein>
<evidence type="ECO:0000256" key="1">
    <source>
        <dbReference type="ARBA" id="ARBA00004141"/>
    </source>
</evidence>
<dbReference type="Pfam" id="PF00083">
    <property type="entry name" value="Sugar_tr"/>
    <property type="match status" value="1"/>
</dbReference>
<feature type="transmembrane region" description="Helical" evidence="9">
    <location>
        <begin position="461"/>
        <end position="481"/>
    </location>
</feature>
<feature type="transmembrane region" description="Helical" evidence="9">
    <location>
        <begin position="502"/>
        <end position="521"/>
    </location>
</feature>
<evidence type="ECO:0000256" key="7">
    <source>
        <dbReference type="ARBA" id="ARBA00049119"/>
    </source>
</evidence>
<dbReference type="InterPro" id="IPR050814">
    <property type="entry name" value="Myo-inositol_Transporter"/>
</dbReference>
<feature type="transmembrane region" description="Helical" evidence="9">
    <location>
        <begin position="433"/>
        <end position="455"/>
    </location>
</feature>
<keyword evidence="4 9" id="KW-0812">Transmembrane</keyword>
<dbReference type="GO" id="GO:0015791">
    <property type="term" value="P:polyol transmembrane transport"/>
    <property type="evidence" value="ECO:0007669"/>
    <property type="project" value="UniProtKB-ARBA"/>
</dbReference>
<evidence type="ECO:0000259" key="10">
    <source>
        <dbReference type="PROSITE" id="PS50850"/>
    </source>
</evidence>
<comment type="similarity">
    <text evidence="2 8">Belongs to the major facilitator superfamily. Sugar transporter (TC 2.A.1.1) family.</text>
</comment>
<feature type="transmembrane region" description="Helical" evidence="9">
    <location>
        <begin position="244"/>
        <end position="268"/>
    </location>
</feature>
<dbReference type="FunFam" id="1.20.1250.20:FF:000100">
    <property type="entry name" value="MFS sugar transporter, putative"/>
    <property type="match status" value="1"/>
</dbReference>
<evidence type="ECO:0000256" key="5">
    <source>
        <dbReference type="ARBA" id="ARBA00022989"/>
    </source>
</evidence>
<reference evidence="11" key="1">
    <citation type="submission" date="2015-11" db="EMBL/GenBank/DDBJ databases">
        <authorList>
            <person name="Zhang Y."/>
            <person name="Guo Z."/>
        </authorList>
    </citation>
    <scope>NUCLEOTIDE SEQUENCE</scope>
    <source>
        <strain evidence="11">L1</strain>
    </source>
</reference>
<feature type="transmembrane region" description="Helical" evidence="9">
    <location>
        <begin position="153"/>
        <end position="173"/>
    </location>
</feature>
<proteinExistence type="evidence at transcript level"/>
<dbReference type="SUPFAM" id="SSF103473">
    <property type="entry name" value="MFS general substrate transporter"/>
    <property type="match status" value="1"/>
</dbReference>
<feature type="transmembrane region" description="Helical" evidence="9">
    <location>
        <begin position="533"/>
        <end position="552"/>
    </location>
</feature>
<name>A0A160HKU6_9APHY</name>
<dbReference type="EMBL" id="KU179187">
    <property type="protein sequence ID" value="ANC28059.1"/>
    <property type="molecule type" value="mRNA"/>
</dbReference>
<dbReference type="PANTHER" id="PTHR48020">
    <property type="entry name" value="PROTON MYO-INOSITOL COTRANSPORTER"/>
    <property type="match status" value="1"/>
</dbReference>
<comment type="subcellular location">
    <subcellularLocation>
        <location evidence="1">Membrane</location>
        <topology evidence="1">Multi-pass membrane protein</topology>
    </subcellularLocation>
</comment>
<evidence type="ECO:0000256" key="4">
    <source>
        <dbReference type="ARBA" id="ARBA00022692"/>
    </source>
</evidence>
<dbReference type="InterPro" id="IPR036259">
    <property type="entry name" value="MFS_trans_sf"/>
</dbReference>
<evidence type="ECO:0000256" key="2">
    <source>
        <dbReference type="ARBA" id="ARBA00010992"/>
    </source>
</evidence>
<dbReference type="Gene3D" id="1.20.1250.20">
    <property type="entry name" value="MFS general substrate transporter like domains"/>
    <property type="match status" value="1"/>
</dbReference>
<dbReference type="PANTHER" id="PTHR48020:SF25">
    <property type="entry name" value="SUGAR TRANSPORTER, PUTATIVE (AFU_ORTHOLOGUE AFUA_7G05830)-RELATED"/>
    <property type="match status" value="1"/>
</dbReference>
<dbReference type="GO" id="GO:0022857">
    <property type="term" value="F:transmembrane transporter activity"/>
    <property type="evidence" value="ECO:0007669"/>
    <property type="project" value="InterPro"/>
</dbReference>
<comment type="catalytic activity">
    <reaction evidence="7">
        <text>myo-inositol(out) + H(+)(out) = myo-inositol(in) + H(+)(in)</text>
        <dbReference type="Rhea" id="RHEA:60364"/>
        <dbReference type="ChEBI" id="CHEBI:15378"/>
        <dbReference type="ChEBI" id="CHEBI:17268"/>
    </reaction>
</comment>
<keyword evidence="3 8" id="KW-0813">Transport</keyword>
<evidence type="ECO:0000313" key="11">
    <source>
        <dbReference type="EMBL" id="ANC28059.1"/>
    </source>
</evidence>
<feature type="transmembrane region" description="Helical" evidence="9">
    <location>
        <begin position="402"/>
        <end position="426"/>
    </location>
</feature>
<dbReference type="InterPro" id="IPR005828">
    <property type="entry name" value="MFS_sugar_transport-like"/>
</dbReference>
<dbReference type="InterPro" id="IPR020846">
    <property type="entry name" value="MFS_dom"/>
</dbReference>
<keyword evidence="5 9" id="KW-1133">Transmembrane helix</keyword>
<sequence>MPNEADNDKHSIRKRDSISEEEYDNKVLDNAAASRVLANPLARFSNERLEQMGAEFAQNHGLAHLSEEFKKGALVAKDPTLFETLPQLTEQDKAVLRRELTHRWSQPLQLYYLVILCSLSAAVQGMDESVINGANLFFPAQIGIPQNSSRNQWLLGLVNGAPYLCCGVIGCWLSTPMNKYLGRRGTIFVAAFVSFIACIWQGLTNTWWHLFIARFILGFGIGPKSATVPVYAAECTPPAIRGALVMMWQMWTAFGIMIGTVMSLAFYHVPDSSGIVGLNWRLMLGSAGVPALIIMTQVFLCPESPRWLIAKGRYPDAYASILRLRHSSIQAARDLFYIDILLQEEEKIKRGRNMFVELFTVPRNRRATLASTVVMFMQQFCGVNVIAYYSSNIFSQANFTNIQALIASWGFGMLNWVFAIPAIYTIDTFGRRNLLLTTFPLMSIFLLMTGFAFFIPESSQNARIAVVALGIYLFTMAYSPGEGPVPFTYSAEAFPLYIRDTGMSYATSVLWFFNFIVAFTFPRLLQAFKPQGAFGWYAGWNAIGFVLVLLFLPETKALSLEELDMVFSVPTHVHAGYQLKALPYNIKKHIFRMKVKPLPPLYEHEGAIGEKTYAPAAGGH</sequence>
<evidence type="ECO:0000256" key="8">
    <source>
        <dbReference type="RuleBase" id="RU003346"/>
    </source>
</evidence>
<feature type="transmembrane region" description="Helical" evidence="9">
    <location>
        <begin position="209"/>
        <end position="232"/>
    </location>
</feature>
<keyword evidence="6 9" id="KW-0472">Membrane</keyword>
<organism evidence="11">
    <name type="scientific">Polyporus umbellatus</name>
    <dbReference type="NCBI Taxonomy" id="158314"/>
    <lineage>
        <taxon>Eukaryota</taxon>
        <taxon>Fungi</taxon>
        <taxon>Dikarya</taxon>
        <taxon>Basidiomycota</taxon>
        <taxon>Agaricomycotina</taxon>
        <taxon>Agaricomycetes</taxon>
        <taxon>Polyporales</taxon>
        <taxon>Polyporaceae</taxon>
        <taxon>Polyporus</taxon>
    </lineage>
</organism>
<dbReference type="AlphaFoldDB" id="A0A160HKU6"/>
<feature type="transmembrane region" description="Helical" evidence="9">
    <location>
        <begin position="280"/>
        <end position="301"/>
    </location>
</feature>
<dbReference type="InterPro" id="IPR003663">
    <property type="entry name" value="Sugar/inositol_transpt"/>
</dbReference>
<dbReference type="PROSITE" id="PS50850">
    <property type="entry name" value="MFS"/>
    <property type="match status" value="1"/>
</dbReference>
<dbReference type="GO" id="GO:0016020">
    <property type="term" value="C:membrane"/>
    <property type="evidence" value="ECO:0007669"/>
    <property type="project" value="UniProtKB-SubCell"/>
</dbReference>